<name>A0A085WUM9_9BACT</name>
<evidence type="ECO:0000313" key="2">
    <source>
        <dbReference type="EMBL" id="KFE71392.1"/>
    </source>
</evidence>
<feature type="region of interest" description="Disordered" evidence="1">
    <location>
        <begin position="18"/>
        <end position="56"/>
    </location>
</feature>
<reference evidence="2 3" key="1">
    <citation type="submission" date="2014-04" db="EMBL/GenBank/DDBJ databases">
        <title>Genome assembly of Hyalangium minutum DSM 14724.</title>
        <authorList>
            <person name="Sharma G."/>
            <person name="Subramanian S."/>
        </authorList>
    </citation>
    <scope>NUCLEOTIDE SEQUENCE [LARGE SCALE GENOMIC DNA]</scope>
    <source>
        <strain evidence="2 3">DSM 14724</strain>
    </source>
</reference>
<evidence type="ECO:0000256" key="1">
    <source>
        <dbReference type="SAM" id="MobiDB-lite"/>
    </source>
</evidence>
<evidence type="ECO:0000313" key="3">
    <source>
        <dbReference type="Proteomes" id="UP000028725"/>
    </source>
</evidence>
<accession>A0A085WUM9</accession>
<dbReference type="OrthoDB" id="5509805at2"/>
<dbReference type="AlphaFoldDB" id="A0A085WUM9"/>
<keyword evidence="2" id="KW-0449">Lipoprotein</keyword>
<keyword evidence="3" id="KW-1185">Reference proteome</keyword>
<dbReference type="STRING" id="394096.DB31_3522"/>
<dbReference type="Proteomes" id="UP000028725">
    <property type="component" value="Unassembled WGS sequence"/>
</dbReference>
<protein>
    <submittedName>
        <fullName evidence="2">Putative lipoprotein</fullName>
    </submittedName>
</protein>
<gene>
    <name evidence="2" type="ORF">DB31_3522</name>
</gene>
<dbReference type="EMBL" id="JMCB01000002">
    <property type="protein sequence ID" value="KFE71392.1"/>
    <property type="molecule type" value="Genomic_DNA"/>
</dbReference>
<dbReference type="RefSeq" id="WP_044183321.1">
    <property type="nucleotide sequence ID" value="NZ_JMCB01000002.1"/>
</dbReference>
<dbReference type="PATRIC" id="fig|394096.3.peg.1172"/>
<organism evidence="2 3">
    <name type="scientific">Hyalangium minutum</name>
    <dbReference type="NCBI Taxonomy" id="394096"/>
    <lineage>
        <taxon>Bacteria</taxon>
        <taxon>Pseudomonadati</taxon>
        <taxon>Myxococcota</taxon>
        <taxon>Myxococcia</taxon>
        <taxon>Myxococcales</taxon>
        <taxon>Cystobacterineae</taxon>
        <taxon>Archangiaceae</taxon>
        <taxon>Hyalangium</taxon>
    </lineage>
</organism>
<comment type="caution">
    <text evidence="2">The sequence shown here is derived from an EMBL/GenBank/DDBJ whole genome shotgun (WGS) entry which is preliminary data.</text>
</comment>
<sequence>MRRLVALALIALAPACSKSEDKPLPPPLDGQLEPVPNPHGTVTPLPDPEMQEGSVGRAPRRITVAQLDTSIRTVVGRGWECPANAPSSCVDLADVAPSLGKADFANVSTENTEANLVFAKFLEDGARDVCMAQATAELTVTDPNARVLTRTVPTLTGTAGNLTQLSDAQVTELLTYLSTRFWGAPLSGEELPKWKNFFTQAAARAETIKKRDQAFAAMCIAMMTDSRFLTY</sequence>
<proteinExistence type="predicted"/>